<sequence>MKSILRMNGQETVVEGVVPVSDEFNNMVFNEIQKIAKGMVEMVPLAPFGIPEDKCEGYIAYTLNGKFNGEVPFKITVTNVEQSSETVLNAFVVFRK</sequence>
<dbReference type="EMBL" id="LT614807">
    <property type="protein sequence ID" value="SCN45891.1"/>
    <property type="molecule type" value="Genomic_DNA"/>
</dbReference>
<dbReference type="Proteomes" id="UP000279601">
    <property type="component" value="Segment"/>
</dbReference>
<evidence type="ECO:0000313" key="1">
    <source>
        <dbReference type="EMBL" id="SCN45891.1"/>
    </source>
</evidence>
<evidence type="ECO:0000313" key="2">
    <source>
        <dbReference type="Proteomes" id="UP000279601"/>
    </source>
</evidence>
<proteinExistence type="predicted"/>
<dbReference type="GeneID" id="65109346"/>
<protein>
    <recommendedName>
        <fullName evidence="3">Phage protein</fullName>
    </recommendedName>
</protein>
<organism evidence="1 2">
    <name type="scientific">Cronobacter phage Pet-CM3-4</name>
    <dbReference type="NCBI Taxonomy" id="1892569"/>
    <lineage>
        <taxon>Viruses</taxon>
        <taxon>Duplodnaviria</taxon>
        <taxon>Heunggongvirae</taxon>
        <taxon>Uroviricota</taxon>
        <taxon>Caudoviricetes</taxon>
        <taxon>Pantevenvirales</taxon>
        <taxon>Straboviridae</taxon>
        <taxon>Tevenvirinae</taxon>
        <taxon>Karamvirus</taxon>
        <taxon>Karamvirus petcm34</taxon>
    </lineage>
</organism>
<dbReference type="Pfam" id="PF17602">
    <property type="entry name" value="DUF5498"/>
    <property type="match status" value="1"/>
</dbReference>
<dbReference type="RefSeq" id="YP_010091813.1">
    <property type="nucleotide sequence ID" value="NC_055726.1"/>
</dbReference>
<reference evidence="2" key="1">
    <citation type="submission" date="2016-09" db="EMBL/GenBank/DDBJ databases">
        <authorList>
            <person name="Kajsik M."/>
        </authorList>
    </citation>
    <scope>NUCLEOTIDE SEQUENCE [LARGE SCALE GENOMIC DNA]</scope>
</reference>
<evidence type="ECO:0008006" key="3">
    <source>
        <dbReference type="Google" id="ProtNLM"/>
    </source>
</evidence>
<name>A0A1D3RKW3_9CAUD</name>
<keyword evidence="2" id="KW-1185">Reference proteome</keyword>
<dbReference type="InterPro" id="IPR035134">
    <property type="entry name" value="DUF5498"/>
</dbReference>
<dbReference type="KEGG" id="vg:65109346"/>
<accession>A0A1D3RKW3</accession>